<evidence type="ECO:0000256" key="2">
    <source>
        <dbReference type="SAM" id="Phobius"/>
    </source>
</evidence>
<sequence length="261" mass="27577">MIHSARAAAPLKLPGWEIVAIIIGLVIGLILFGVIGGACETLICLYFKRPVRDDLELNQEDLDFGCQGQPSRIPEIRVIIEKETGDQASAFPVEGSLGRSGSSSSGASSNSSSTSSSGGTSRYSWQDEKGVTTEMFVDGTLPDAGPRTTAAQGTVSNVQYQGYQVQSAMRGYEGVHYQDPGAGLASNPPFVLHNEEDDTDYEDDVAVSSPESPTHPGFAVALSTDHVISPLTPEAQSTTWPHEAVSTGQAARCFADVDLGK</sequence>
<dbReference type="EMBL" id="JAPEVB010000005">
    <property type="protein sequence ID" value="KAJ4388068.1"/>
    <property type="molecule type" value="Genomic_DNA"/>
</dbReference>
<keyword evidence="4" id="KW-1185">Reference proteome</keyword>
<feature type="transmembrane region" description="Helical" evidence="2">
    <location>
        <begin position="18"/>
        <end position="47"/>
    </location>
</feature>
<dbReference type="Proteomes" id="UP001140453">
    <property type="component" value="Unassembled WGS sequence"/>
</dbReference>
<evidence type="ECO:0000313" key="3">
    <source>
        <dbReference type="EMBL" id="KAJ4388068.1"/>
    </source>
</evidence>
<protein>
    <submittedName>
        <fullName evidence="3">Uncharacterized protein</fullName>
    </submittedName>
</protein>
<proteinExistence type="predicted"/>
<comment type="caution">
    <text evidence="3">The sequence shown here is derived from an EMBL/GenBank/DDBJ whole genome shotgun (WGS) entry which is preliminary data.</text>
</comment>
<dbReference type="OrthoDB" id="10661999at2759"/>
<keyword evidence="2" id="KW-1133">Transmembrane helix</keyword>
<evidence type="ECO:0000313" key="4">
    <source>
        <dbReference type="Proteomes" id="UP001140453"/>
    </source>
</evidence>
<dbReference type="AlphaFoldDB" id="A0A9W9CV05"/>
<feature type="region of interest" description="Disordered" evidence="1">
    <location>
        <begin position="90"/>
        <end position="125"/>
    </location>
</feature>
<gene>
    <name evidence="3" type="ORF">N0V93_008673</name>
</gene>
<evidence type="ECO:0000256" key="1">
    <source>
        <dbReference type="SAM" id="MobiDB-lite"/>
    </source>
</evidence>
<reference evidence="3" key="1">
    <citation type="submission" date="2022-10" db="EMBL/GenBank/DDBJ databases">
        <title>Tapping the CABI collections for fungal endophytes: first genome assemblies for Collariella, Neodidymelliopsis, Ascochyta clinopodiicola, Didymella pomorum, Didymosphaeria variabile, Neocosmospora piperis and Neocucurbitaria cava.</title>
        <authorList>
            <person name="Hill R."/>
        </authorList>
    </citation>
    <scope>NUCLEOTIDE SEQUENCE</scope>
    <source>
        <strain evidence="3">IMI 355082</strain>
    </source>
</reference>
<organism evidence="3 4">
    <name type="scientific">Gnomoniopsis smithogilvyi</name>
    <dbReference type="NCBI Taxonomy" id="1191159"/>
    <lineage>
        <taxon>Eukaryota</taxon>
        <taxon>Fungi</taxon>
        <taxon>Dikarya</taxon>
        <taxon>Ascomycota</taxon>
        <taxon>Pezizomycotina</taxon>
        <taxon>Sordariomycetes</taxon>
        <taxon>Sordariomycetidae</taxon>
        <taxon>Diaporthales</taxon>
        <taxon>Gnomoniaceae</taxon>
        <taxon>Gnomoniopsis</taxon>
    </lineage>
</organism>
<feature type="compositionally biased region" description="Low complexity" evidence="1">
    <location>
        <begin position="95"/>
        <end position="124"/>
    </location>
</feature>
<accession>A0A9W9CV05</accession>
<keyword evidence="2" id="KW-0812">Transmembrane</keyword>
<keyword evidence="2" id="KW-0472">Membrane</keyword>
<name>A0A9W9CV05_9PEZI</name>